<evidence type="ECO:0000256" key="2">
    <source>
        <dbReference type="ARBA" id="ARBA00006509"/>
    </source>
</evidence>
<dbReference type="PANTHER" id="PTHR33048">
    <property type="entry name" value="PTH11-LIKE INTEGRAL MEMBRANE PROTEIN (AFU_ORTHOLOGUE AFUA_5G11245)"/>
    <property type="match status" value="1"/>
</dbReference>
<feature type="transmembrane region" description="Helical" evidence="11">
    <location>
        <begin position="247"/>
        <end position="270"/>
    </location>
</feature>
<evidence type="ECO:0000256" key="7">
    <source>
        <dbReference type="ARBA" id="ARBA00023274"/>
    </source>
</evidence>
<feature type="transmembrane region" description="Helical" evidence="11">
    <location>
        <begin position="127"/>
        <end position="150"/>
    </location>
</feature>
<evidence type="ECO:0000256" key="5">
    <source>
        <dbReference type="ARBA" id="ARBA00022989"/>
    </source>
</evidence>
<comment type="caution">
    <text evidence="13">The sequence shown here is derived from an EMBL/GenBank/DDBJ whole genome shotgun (WGS) entry which is preliminary data.</text>
</comment>
<keyword evidence="14" id="KW-1185">Reference proteome</keyword>
<evidence type="ECO:0000313" key="14">
    <source>
        <dbReference type="Proteomes" id="UP001610335"/>
    </source>
</evidence>
<feature type="compositionally biased region" description="Basic and acidic residues" evidence="10">
    <location>
        <begin position="324"/>
        <end position="335"/>
    </location>
</feature>
<evidence type="ECO:0000256" key="11">
    <source>
        <dbReference type="SAM" id="Phobius"/>
    </source>
</evidence>
<comment type="subcellular location">
    <subcellularLocation>
        <location evidence="1">Membrane</location>
        <topology evidence="1">Multi-pass membrane protein</topology>
    </subcellularLocation>
</comment>
<keyword evidence="5 11" id="KW-1133">Transmembrane helix</keyword>
<evidence type="ECO:0000256" key="3">
    <source>
        <dbReference type="ARBA" id="ARBA00022692"/>
    </source>
</evidence>
<dbReference type="InterPro" id="IPR038097">
    <property type="entry name" value="Ribosomal_eL36_sf"/>
</dbReference>
<feature type="compositionally biased region" description="Low complexity" evidence="10">
    <location>
        <begin position="285"/>
        <end position="295"/>
    </location>
</feature>
<dbReference type="Pfam" id="PF01158">
    <property type="entry name" value="Ribosomal_L36e"/>
    <property type="match status" value="1"/>
</dbReference>
<proteinExistence type="inferred from homology"/>
<name>A0ABR4J0C3_9EURO</name>
<accession>A0ABR4J0C3</accession>
<dbReference type="InterPro" id="IPR000509">
    <property type="entry name" value="Ribosomal_eL36"/>
</dbReference>
<dbReference type="PROSITE" id="PS01190">
    <property type="entry name" value="RIBOSOMAL_L36E"/>
    <property type="match status" value="1"/>
</dbReference>
<feature type="transmembrane region" description="Helical" evidence="11">
    <location>
        <begin position="97"/>
        <end position="115"/>
    </location>
</feature>
<feature type="region of interest" description="Disordered" evidence="10">
    <location>
        <begin position="285"/>
        <end position="374"/>
    </location>
</feature>
<evidence type="ECO:0000256" key="10">
    <source>
        <dbReference type="SAM" id="MobiDB-lite"/>
    </source>
</evidence>
<dbReference type="EMBL" id="JBFXLS010000004">
    <property type="protein sequence ID" value="KAL2833430.1"/>
    <property type="molecule type" value="Genomic_DNA"/>
</dbReference>
<keyword evidence="4 9" id="KW-0689">Ribosomal protein</keyword>
<gene>
    <name evidence="13" type="ORF">BDW59DRAFT_169099</name>
</gene>
<evidence type="ECO:0000256" key="9">
    <source>
        <dbReference type="RuleBase" id="RU000665"/>
    </source>
</evidence>
<evidence type="ECO:0000313" key="13">
    <source>
        <dbReference type="EMBL" id="KAL2833430.1"/>
    </source>
</evidence>
<dbReference type="Proteomes" id="UP001610335">
    <property type="component" value="Unassembled WGS sequence"/>
</dbReference>
<comment type="similarity">
    <text evidence="2 9">Belongs to the eukaryotic ribosomal protein eL36 family.</text>
</comment>
<keyword evidence="3 11" id="KW-0812">Transmembrane</keyword>
<dbReference type="InterPro" id="IPR052337">
    <property type="entry name" value="SAT4-like"/>
</dbReference>
<feature type="transmembrane region" description="Helical" evidence="11">
    <location>
        <begin position="170"/>
        <end position="195"/>
    </location>
</feature>
<dbReference type="PANTHER" id="PTHR33048:SF160">
    <property type="entry name" value="SAT4 FAMILY MEMBRANE PROTEIN"/>
    <property type="match status" value="1"/>
</dbReference>
<organism evidence="13 14">
    <name type="scientific">Aspergillus cavernicola</name>
    <dbReference type="NCBI Taxonomy" id="176166"/>
    <lineage>
        <taxon>Eukaryota</taxon>
        <taxon>Fungi</taxon>
        <taxon>Dikarya</taxon>
        <taxon>Ascomycota</taxon>
        <taxon>Pezizomycotina</taxon>
        <taxon>Eurotiomycetes</taxon>
        <taxon>Eurotiomycetidae</taxon>
        <taxon>Eurotiales</taxon>
        <taxon>Aspergillaceae</taxon>
        <taxon>Aspergillus</taxon>
        <taxon>Aspergillus subgen. Nidulantes</taxon>
    </lineage>
</organism>
<evidence type="ECO:0000256" key="1">
    <source>
        <dbReference type="ARBA" id="ARBA00004141"/>
    </source>
</evidence>
<feature type="transmembrane region" description="Helical" evidence="11">
    <location>
        <begin position="207"/>
        <end position="227"/>
    </location>
</feature>
<protein>
    <recommendedName>
        <fullName evidence="9">60S ribosomal protein L36</fullName>
    </recommendedName>
</protein>
<feature type="domain" description="Rhodopsin" evidence="12">
    <location>
        <begin position="59"/>
        <end position="271"/>
    </location>
</feature>
<keyword evidence="6 11" id="KW-0472">Membrane</keyword>
<evidence type="ECO:0000256" key="6">
    <source>
        <dbReference type="ARBA" id="ARBA00023136"/>
    </source>
</evidence>
<dbReference type="Gene3D" id="1.10.10.1760">
    <property type="entry name" value="60S ribosomal protein L36"/>
    <property type="match status" value="1"/>
</dbReference>
<feature type="region of interest" description="Disordered" evidence="10">
    <location>
        <begin position="396"/>
        <end position="419"/>
    </location>
</feature>
<dbReference type="InterPro" id="IPR049326">
    <property type="entry name" value="Rhodopsin_dom_fungi"/>
</dbReference>
<sequence length="489" mass="55020">MMDAWPLPRFTGGQSSESQSYDYRTSARTWDIVTQTVCLTVSTICIGIRMYTKLRLGLIAYAVITVEADKHGNGVHQETVAPSDLREYAKLANASQIVYAPLIFITKLSIFLLYLRVFAPSRRGKTYWVILLLIWFNLAFYLANFFMKIFQCTPRSKIWDKDTPGHCININIPILVTAAINVASDLMMLSVPIICVWRLHMATKRKIGISAIFVAGIFGCFASIMRLEVSVENRDTKDRTYDWYTEILWTTAEITCGILASSLPTMPAFFRHFFSKARIMYSDMSGTRGSSSQGRSWEKPTETYALSRGRKHRLGRGPVTKEQSVPRHDPDDDRAQIFTGPAYTTSEARVEGSRAPAEGILHGEGSGTDREDGRRGGGILKIVEMAQERSGIAVGLNKGHKTTPLNTPKTRISRSKGKASRRTAFVRDIAREVVGLAPYERRVIELLRNAQDKRARKLAKKRLGTFTRGKRKVEDMQRVIAEARRVGAH</sequence>
<keyword evidence="7 9" id="KW-0687">Ribonucleoprotein</keyword>
<reference evidence="13 14" key="1">
    <citation type="submission" date="2024-07" db="EMBL/GenBank/DDBJ databases">
        <title>Section-level genome sequencing and comparative genomics of Aspergillus sections Usti and Cavernicolus.</title>
        <authorList>
            <consortium name="Lawrence Berkeley National Laboratory"/>
            <person name="Nybo J.L."/>
            <person name="Vesth T.C."/>
            <person name="Theobald S."/>
            <person name="Frisvad J.C."/>
            <person name="Larsen T.O."/>
            <person name="Kjaerboelling I."/>
            <person name="Rothschild-Mancinelli K."/>
            <person name="Lyhne E.K."/>
            <person name="Kogle M.E."/>
            <person name="Barry K."/>
            <person name="Clum A."/>
            <person name="Na H."/>
            <person name="Ledsgaard L."/>
            <person name="Lin J."/>
            <person name="Lipzen A."/>
            <person name="Kuo A."/>
            <person name="Riley R."/>
            <person name="Mondo S."/>
            <person name="LaButti K."/>
            <person name="Haridas S."/>
            <person name="Pangalinan J."/>
            <person name="Salamov A.A."/>
            <person name="Simmons B.A."/>
            <person name="Magnuson J.K."/>
            <person name="Chen J."/>
            <person name="Drula E."/>
            <person name="Henrissat B."/>
            <person name="Wiebenga A."/>
            <person name="Lubbers R.J."/>
            <person name="Gomes A.C."/>
            <person name="Makela M.R."/>
            <person name="Stajich J."/>
            <person name="Grigoriev I.V."/>
            <person name="Mortensen U.H."/>
            <person name="De vries R.P."/>
            <person name="Baker S.E."/>
            <person name="Andersen M.R."/>
        </authorList>
    </citation>
    <scope>NUCLEOTIDE SEQUENCE [LARGE SCALE GENOMIC DNA]</scope>
    <source>
        <strain evidence="13 14">CBS 600.67</strain>
    </source>
</reference>
<comment type="similarity">
    <text evidence="8">Belongs to the SAT4 family.</text>
</comment>
<dbReference type="Pfam" id="PF20684">
    <property type="entry name" value="Fung_rhodopsin"/>
    <property type="match status" value="1"/>
</dbReference>
<evidence type="ECO:0000256" key="8">
    <source>
        <dbReference type="ARBA" id="ARBA00038359"/>
    </source>
</evidence>
<evidence type="ECO:0000259" key="12">
    <source>
        <dbReference type="Pfam" id="PF20684"/>
    </source>
</evidence>
<evidence type="ECO:0000256" key="4">
    <source>
        <dbReference type="ARBA" id="ARBA00022980"/>
    </source>
</evidence>
<dbReference type="GO" id="GO:0005840">
    <property type="term" value="C:ribosome"/>
    <property type="evidence" value="ECO:0007669"/>
    <property type="project" value="UniProtKB-KW"/>
</dbReference>